<dbReference type="EMBL" id="FXAM01000001">
    <property type="protein sequence ID" value="SMF95693.1"/>
    <property type="molecule type" value="Genomic_DNA"/>
</dbReference>
<proteinExistence type="predicted"/>
<dbReference type="AlphaFoldDB" id="A0A1Y6D4C0"/>
<sequence length="199" mass="21211">MNRRRFLQASALTPVVLLPNTSEAFLGLLLRFLLRGVLSRGAARAATGAIARAGAGTIARAGVGAAARAVSVRSLASFVVQTGAISAVSLEVANLVKEFNAQAIFVRDAENVVTVQGNQTFNLNLSYIIEDVVNGTKALERKFYAASTRDFKFDFKIKDLPFTGVGRLHGIIDTSSGARFSSPNFVIAEADQVSYDDPT</sequence>
<evidence type="ECO:0000313" key="2">
    <source>
        <dbReference type="Proteomes" id="UP000192923"/>
    </source>
</evidence>
<dbReference type="OrthoDB" id="9990240at2"/>
<gene>
    <name evidence="1" type="ORF">SAMN02949497_3067</name>
</gene>
<reference evidence="1 2" key="1">
    <citation type="submission" date="2016-12" db="EMBL/GenBank/DDBJ databases">
        <authorList>
            <person name="Song W.-J."/>
            <person name="Kurnit D.M."/>
        </authorList>
    </citation>
    <scope>NUCLEOTIDE SEQUENCE [LARGE SCALE GENOMIC DNA]</scope>
    <source>
        <strain evidence="1 2">175</strain>
    </source>
</reference>
<evidence type="ECO:0000313" key="1">
    <source>
        <dbReference type="EMBL" id="SMF95693.1"/>
    </source>
</evidence>
<accession>A0A1Y6D4C0</accession>
<protein>
    <submittedName>
        <fullName evidence="1">Uncharacterized protein</fullName>
    </submittedName>
</protein>
<dbReference type="Proteomes" id="UP000192923">
    <property type="component" value="Unassembled WGS sequence"/>
</dbReference>
<dbReference type="RefSeq" id="WP_125468965.1">
    <property type="nucleotide sequence ID" value="NZ_FXAM01000001.1"/>
</dbReference>
<name>A0A1Y6D4C0_9GAMM</name>
<organism evidence="1 2">
    <name type="scientific">Methylomagnum ishizawai</name>
    <dbReference type="NCBI Taxonomy" id="1760988"/>
    <lineage>
        <taxon>Bacteria</taxon>
        <taxon>Pseudomonadati</taxon>
        <taxon>Pseudomonadota</taxon>
        <taxon>Gammaproteobacteria</taxon>
        <taxon>Methylococcales</taxon>
        <taxon>Methylococcaceae</taxon>
        <taxon>Methylomagnum</taxon>
    </lineage>
</organism>
<keyword evidence="2" id="KW-1185">Reference proteome</keyword>